<dbReference type="EMBL" id="UYJE01002406">
    <property type="protein sequence ID" value="VDI10494.1"/>
    <property type="molecule type" value="Genomic_DNA"/>
</dbReference>
<reference evidence="2" key="1">
    <citation type="submission" date="2018-11" db="EMBL/GenBank/DDBJ databases">
        <authorList>
            <person name="Alioto T."/>
            <person name="Alioto T."/>
        </authorList>
    </citation>
    <scope>NUCLEOTIDE SEQUENCE</scope>
</reference>
<dbReference type="PANTHER" id="PTHR33153:SF3">
    <property type="entry name" value="TRAFFICKING PROTEIN PARTICLE COMPLEX SUBUNIT 11 DOMAIN-CONTAINING PROTEIN"/>
    <property type="match status" value="1"/>
</dbReference>
<evidence type="ECO:0000259" key="1">
    <source>
        <dbReference type="Pfam" id="PF25273"/>
    </source>
</evidence>
<proteinExistence type="predicted"/>
<dbReference type="AlphaFoldDB" id="A0A8B6CWG5"/>
<comment type="caution">
    <text evidence="2">The sequence shown here is derived from an EMBL/GenBank/DDBJ whole genome shotgun (WGS) entry which is preliminary data.</text>
</comment>
<keyword evidence="3" id="KW-1185">Reference proteome</keyword>
<accession>A0A8B6CWG5</accession>
<dbReference type="InterPro" id="IPR057191">
    <property type="entry name" value="DUF7869"/>
</dbReference>
<dbReference type="Pfam" id="PF25273">
    <property type="entry name" value="DUF7869"/>
    <property type="match status" value="1"/>
</dbReference>
<sequence length="230" mass="26950">MDSLMNGFQNCYNPKPTSIKTCQVYNYSEWITPYIAPMSGHSRHHIYKFKLENGKTKMVFKEWTTTKAWRECEGSDRYPLLRLPTTQPKLLQPNFQDLDKVESSILGARKFIDKEDMIWWERFFQEKHNEDLWRRDPDITTFSVPEIVVNRDVMPLVILGKKTKPVRSQPVIIDECLKDDGFVLTNLEKYSDEWPQIGKARFVALRTPADKTTMSVQEIVVNRDVMAPVS</sequence>
<gene>
    <name evidence="2" type="ORF">MGAL_10B018480</name>
</gene>
<dbReference type="PANTHER" id="PTHR33153">
    <property type="entry name" value="MYND-TYPE DOMAIN-CONTAINING PROTEIN"/>
    <property type="match status" value="1"/>
</dbReference>
<feature type="domain" description="DUF7869" evidence="1">
    <location>
        <begin position="1"/>
        <end position="65"/>
    </location>
</feature>
<evidence type="ECO:0000313" key="3">
    <source>
        <dbReference type="Proteomes" id="UP000596742"/>
    </source>
</evidence>
<name>A0A8B6CWG5_MYTGA</name>
<evidence type="ECO:0000313" key="2">
    <source>
        <dbReference type="EMBL" id="VDI10494.1"/>
    </source>
</evidence>
<organism evidence="2 3">
    <name type="scientific">Mytilus galloprovincialis</name>
    <name type="common">Mediterranean mussel</name>
    <dbReference type="NCBI Taxonomy" id="29158"/>
    <lineage>
        <taxon>Eukaryota</taxon>
        <taxon>Metazoa</taxon>
        <taxon>Spiralia</taxon>
        <taxon>Lophotrochozoa</taxon>
        <taxon>Mollusca</taxon>
        <taxon>Bivalvia</taxon>
        <taxon>Autobranchia</taxon>
        <taxon>Pteriomorphia</taxon>
        <taxon>Mytilida</taxon>
        <taxon>Mytiloidea</taxon>
        <taxon>Mytilidae</taxon>
        <taxon>Mytilinae</taxon>
        <taxon>Mytilus</taxon>
    </lineage>
</organism>
<dbReference type="OrthoDB" id="410478at2759"/>
<protein>
    <recommendedName>
        <fullName evidence="1">DUF7869 domain-containing protein</fullName>
    </recommendedName>
</protein>
<dbReference type="Proteomes" id="UP000596742">
    <property type="component" value="Unassembled WGS sequence"/>
</dbReference>